<evidence type="ECO:0000313" key="1">
    <source>
        <dbReference type="EMBL" id="TQD88278.1"/>
    </source>
</evidence>
<protein>
    <submittedName>
        <fullName evidence="1">Uncharacterized protein</fullName>
    </submittedName>
</protein>
<proteinExistence type="predicted"/>
<dbReference type="AlphaFoldDB" id="A0A540LPF1"/>
<accession>A0A540LPF1</accession>
<comment type="caution">
    <text evidence="1">The sequence shown here is derived from an EMBL/GenBank/DDBJ whole genome shotgun (WGS) entry which is preliminary data.</text>
</comment>
<dbReference type="Proteomes" id="UP000315295">
    <property type="component" value="Unassembled WGS sequence"/>
</dbReference>
<evidence type="ECO:0000313" key="2">
    <source>
        <dbReference type="Proteomes" id="UP000315295"/>
    </source>
</evidence>
<organism evidence="1 2">
    <name type="scientific">Malus baccata</name>
    <name type="common">Siberian crab apple</name>
    <name type="synonym">Pyrus baccata</name>
    <dbReference type="NCBI Taxonomy" id="106549"/>
    <lineage>
        <taxon>Eukaryota</taxon>
        <taxon>Viridiplantae</taxon>
        <taxon>Streptophyta</taxon>
        <taxon>Embryophyta</taxon>
        <taxon>Tracheophyta</taxon>
        <taxon>Spermatophyta</taxon>
        <taxon>Magnoliopsida</taxon>
        <taxon>eudicotyledons</taxon>
        <taxon>Gunneridae</taxon>
        <taxon>Pentapetalae</taxon>
        <taxon>rosids</taxon>
        <taxon>fabids</taxon>
        <taxon>Rosales</taxon>
        <taxon>Rosaceae</taxon>
        <taxon>Amygdaloideae</taxon>
        <taxon>Maleae</taxon>
        <taxon>Malus</taxon>
    </lineage>
</organism>
<keyword evidence="2" id="KW-1185">Reference proteome</keyword>
<gene>
    <name evidence="1" type="ORF">C1H46_026159</name>
</gene>
<reference evidence="1 2" key="1">
    <citation type="journal article" date="2019" name="G3 (Bethesda)">
        <title>Sequencing of a Wild Apple (Malus baccata) Genome Unravels the Differences Between Cultivated and Wild Apple Species Regarding Disease Resistance and Cold Tolerance.</title>
        <authorList>
            <person name="Chen X."/>
        </authorList>
    </citation>
    <scope>NUCLEOTIDE SEQUENCE [LARGE SCALE GENOMIC DNA]</scope>
    <source>
        <strain evidence="2">cv. Shandingzi</strain>
        <tissue evidence="1">Leaves</tissue>
    </source>
</reference>
<name>A0A540LPF1_MALBA</name>
<sequence>MDWVRQTHYFSRVRAVGLFSPKFRAFKWSRECPALGTLKRRERYINGPDFIPPAVESESLTWGNNPQGFLDVPHVRWDLKTPTWEADMSVPCQCCHGETRDKTEERMEEGRESSPAHATCRGVGWMLNMPRG</sequence>
<dbReference type="EMBL" id="VIEB01000513">
    <property type="protein sequence ID" value="TQD88278.1"/>
    <property type="molecule type" value="Genomic_DNA"/>
</dbReference>